<accession>A0A1J4J4A5</accession>
<dbReference type="GeneID" id="94847756"/>
<keyword evidence="4" id="KW-1185">Reference proteome</keyword>
<feature type="compositionally biased region" description="Polar residues" evidence="2">
    <location>
        <begin position="157"/>
        <end position="169"/>
    </location>
</feature>
<sequence>MNIHDEILQSTQNLMDQIDQKQPVDINSQEIEKSQAFIHTIEYDQTEMSQKLPQDVSKCGDSREDECKNLKKPLLQLFENNVKMAGDESNLATPDIQAKIDKRDRHSENAKSPIPSISENIMKTANDSTKSAKSGAGTDGLLLSNPDDLSSHDLQHESPSGNSFQFFNTSQNLPNSQSSENSQNNENSEKSQNSEHSENSKDRNMNDNLYEIVQQMKLREENLLNMVKKLSEQNQELEKENKNFRYLDSQMNNFKTHKYNPNLENSHTIETEKFEEEKAKLAIHQSPKLFELFECPEQNESKFRRTNFEEFQNDLKLNRKTIEIQCKIHKSSTSKSSDTNNKSEIITSNVTISNGKKGNHIFNYPDHLNSHEIANDLEELITLHQTTTQNFEEEEEEENENNMSCSNDNQLNSENKEINEKLAKERLIDQLETISDFNHAAKITKNDKGETIILTDNGISLLLTPNTDNTHTFSSVHGQKLNVILKNNEKMFLKIENGILLPISINKDGEVYITNSDHNKTPLFMNSSGETFIIDENGNKILVSMNEKGQIVYEMENGDFIQIATNGNGDLFYIDEEGNQNQLFISDNGEFYIFSKSGRKIPISFNEIQISESASIPIQKPTDSKETEIIENATTNFNPPHQNFYEDEIGYQNIFDNETMANDGVKPENNVVESKATPKLIPYSISRKDNQVKIIYRDENDAVVVNAGVSHCTEDGQIILTQDISKNRIRIVGGFDTQFVRRSRRKNFKWSLKPTEKSNDNMNYPSLFGAPSIKIQNSSGTKIGQLTAILANNTTRSINKKLNVRSSDDSNSDPAVHWTAFPVRPPPPCCRKRLDSSLTKNKKMQIVTKNKIIIPSTSKSPRIYGTEKRNGISFRNGYKHPVSPRKVPTILPHLEYLEEPNH</sequence>
<feature type="coiled-coil region" evidence="1">
    <location>
        <begin position="213"/>
        <end position="247"/>
    </location>
</feature>
<keyword evidence="1" id="KW-0175">Coiled coil</keyword>
<dbReference type="RefSeq" id="XP_068346698.1">
    <property type="nucleotide sequence ID" value="XM_068513052.1"/>
</dbReference>
<feature type="compositionally biased region" description="Acidic residues" evidence="2">
    <location>
        <begin position="391"/>
        <end position="400"/>
    </location>
</feature>
<comment type="caution">
    <text evidence="3">The sequence shown here is derived from an EMBL/GenBank/DDBJ whole genome shotgun (WGS) entry which is preliminary data.</text>
</comment>
<feature type="compositionally biased region" description="Basic and acidic residues" evidence="2">
    <location>
        <begin position="187"/>
        <end position="205"/>
    </location>
</feature>
<feature type="compositionally biased region" description="Polar residues" evidence="2">
    <location>
        <begin position="115"/>
        <end position="132"/>
    </location>
</feature>
<dbReference type="EMBL" id="MLAK01001391">
    <property type="protein sequence ID" value="OHS93561.1"/>
    <property type="molecule type" value="Genomic_DNA"/>
</dbReference>
<dbReference type="Proteomes" id="UP000179807">
    <property type="component" value="Unassembled WGS sequence"/>
</dbReference>
<feature type="region of interest" description="Disordered" evidence="2">
    <location>
        <begin position="387"/>
        <end position="411"/>
    </location>
</feature>
<dbReference type="AlphaFoldDB" id="A0A1J4J4A5"/>
<evidence type="ECO:0000256" key="1">
    <source>
        <dbReference type="SAM" id="Coils"/>
    </source>
</evidence>
<protein>
    <submittedName>
        <fullName evidence="3">Uncharacterized protein</fullName>
    </submittedName>
</protein>
<reference evidence="3" key="1">
    <citation type="submission" date="2016-10" db="EMBL/GenBank/DDBJ databases">
        <authorList>
            <person name="Benchimol M."/>
            <person name="Almeida L.G."/>
            <person name="Vasconcelos A.T."/>
            <person name="Perreira-Neves A."/>
            <person name="Rosa I.A."/>
            <person name="Tasca T."/>
            <person name="Bogo M.R."/>
            <person name="de Souza W."/>
        </authorList>
    </citation>
    <scope>NUCLEOTIDE SEQUENCE [LARGE SCALE GENOMIC DNA]</scope>
    <source>
        <strain evidence="3">K</strain>
    </source>
</reference>
<evidence type="ECO:0000313" key="3">
    <source>
        <dbReference type="EMBL" id="OHS93561.1"/>
    </source>
</evidence>
<feature type="region of interest" description="Disordered" evidence="2">
    <location>
        <begin position="99"/>
        <end position="206"/>
    </location>
</feature>
<organism evidence="3 4">
    <name type="scientific">Tritrichomonas foetus</name>
    <dbReference type="NCBI Taxonomy" id="1144522"/>
    <lineage>
        <taxon>Eukaryota</taxon>
        <taxon>Metamonada</taxon>
        <taxon>Parabasalia</taxon>
        <taxon>Tritrichomonadida</taxon>
        <taxon>Tritrichomonadidae</taxon>
        <taxon>Tritrichomonas</taxon>
    </lineage>
</organism>
<feature type="compositionally biased region" description="Low complexity" evidence="2">
    <location>
        <begin position="170"/>
        <end position="186"/>
    </location>
</feature>
<dbReference type="SUPFAM" id="SSF69360">
    <property type="entry name" value="Cell wall binding repeat"/>
    <property type="match status" value="1"/>
</dbReference>
<evidence type="ECO:0000313" key="4">
    <source>
        <dbReference type="Proteomes" id="UP000179807"/>
    </source>
</evidence>
<gene>
    <name evidence="3" type="ORF">TRFO_40185</name>
</gene>
<proteinExistence type="predicted"/>
<dbReference type="VEuPathDB" id="TrichDB:TRFO_40185"/>
<feature type="compositionally biased region" description="Basic and acidic residues" evidence="2">
    <location>
        <begin position="99"/>
        <end position="109"/>
    </location>
</feature>
<evidence type="ECO:0000256" key="2">
    <source>
        <dbReference type="SAM" id="MobiDB-lite"/>
    </source>
</evidence>
<name>A0A1J4J4A5_9EUKA</name>